<keyword evidence="9 11" id="KW-0456">Lyase</keyword>
<evidence type="ECO:0000313" key="14">
    <source>
        <dbReference type="EMBL" id="BDW83981.1"/>
    </source>
</evidence>
<proteinExistence type="inferred from homology"/>
<dbReference type="Pfam" id="PF03315">
    <property type="entry name" value="SDH_beta"/>
    <property type="match status" value="1"/>
</dbReference>
<dbReference type="GO" id="GO:0051539">
    <property type="term" value="F:4 iron, 4 sulfur cluster binding"/>
    <property type="evidence" value="ECO:0007669"/>
    <property type="project" value="UniProtKB-UniRule"/>
</dbReference>
<organism evidence="14 15">
    <name type="scientific">Roseicyclus marinus</name>
    <dbReference type="NCBI Taxonomy" id="2161673"/>
    <lineage>
        <taxon>Bacteria</taxon>
        <taxon>Pseudomonadati</taxon>
        <taxon>Pseudomonadota</taxon>
        <taxon>Alphaproteobacteria</taxon>
        <taxon>Rhodobacterales</taxon>
        <taxon>Roseobacteraceae</taxon>
        <taxon>Roseicyclus</taxon>
    </lineage>
</organism>
<keyword evidence="7 11" id="KW-0408">Iron</keyword>
<evidence type="ECO:0000256" key="3">
    <source>
        <dbReference type="ARBA" id="ARBA00008636"/>
    </source>
</evidence>
<dbReference type="KEGG" id="rmai:MACH21_01580"/>
<evidence type="ECO:0000256" key="11">
    <source>
        <dbReference type="RuleBase" id="RU366059"/>
    </source>
</evidence>
<dbReference type="GO" id="GO:0006094">
    <property type="term" value="P:gluconeogenesis"/>
    <property type="evidence" value="ECO:0007669"/>
    <property type="project" value="UniProtKB-KW"/>
</dbReference>
<evidence type="ECO:0000256" key="9">
    <source>
        <dbReference type="ARBA" id="ARBA00023239"/>
    </source>
</evidence>
<evidence type="ECO:0000256" key="1">
    <source>
        <dbReference type="ARBA" id="ARBA00001966"/>
    </source>
</evidence>
<dbReference type="PANTHER" id="PTHR30182:SF1">
    <property type="entry name" value="L-SERINE DEHYDRATASE 1"/>
    <property type="match status" value="1"/>
</dbReference>
<name>A0AA48HQ54_9RHOB</name>
<dbReference type="GO" id="GO:0046872">
    <property type="term" value="F:metal ion binding"/>
    <property type="evidence" value="ECO:0007669"/>
    <property type="project" value="UniProtKB-KW"/>
</dbReference>
<reference evidence="14 15" key="1">
    <citation type="submission" date="2023-01" db="EMBL/GenBank/DDBJ databases">
        <title>Complete genome sequence of Roseicyclus marinus strain Dej080120_10.</title>
        <authorList>
            <person name="Ueki S."/>
            <person name="Maruyama F."/>
        </authorList>
    </citation>
    <scope>NUCLEOTIDE SEQUENCE [LARGE SCALE GENOMIC DNA]</scope>
    <source>
        <strain evidence="14 15">Dej080120_10</strain>
    </source>
</reference>
<sequence>MAYQGAMFLSVFDIFKIGVGPSSSHTMGPMTAAARFLSDLRSGREKEPGAGELAALGCTLHGSLAFTGKGHATDRAVILGLSGHVPATLDPDRAEALEAEVRRTGLVTPPGLPPLRFDPESDLVFDYGPPLPGHANGMVLRAFDGAGNLYMEETYYSVGGGFVLTARELAGGTPGGAGALHDEKAAAGYPYPFGSAAEMLAMGRASGKSIAEMKWANETARHPAREVQERLDAVWQAMDDCIDRGLRMEGELPGGLRVKRRARAIHQQLLAERGSNLAQPHTVNDWLSVYAMAVNEENAAGGRVVTSPTNGAAGVVPAVLRYYRDHCIGATEDGRRRFLMAASAIGGLIKHNASISGAEVGCQGEVGSASAMAAAGLCAALGGTNEQVENAAEIALEHHLGMTCDPVGGLVQVPCIERNGLGAIKAVSAASLALRGDGTHFMPLDNCIEAMRQTGLDMSTKYKETSLGGLAVNLPEC</sequence>
<comment type="cofactor">
    <cofactor evidence="1 11">
        <name>[4Fe-4S] cluster</name>
        <dbReference type="ChEBI" id="CHEBI:49883"/>
    </cofactor>
</comment>
<evidence type="ECO:0000259" key="13">
    <source>
        <dbReference type="Pfam" id="PF03315"/>
    </source>
</evidence>
<keyword evidence="15" id="KW-1185">Reference proteome</keyword>
<evidence type="ECO:0000256" key="10">
    <source>
        <dbReference type="ARBA" id="ARBA00049406"/>
    </source>
</evidence>
<evidence type="ECO:0000259" key="12">
    <source>
        <dbReference type="Pfam" id="PF03313"/>
    </source>
</evidence>
<comment type="pathway">
    <text evidence="2">Carbohydrate biosynthesis; gluconeogenesis.</text>
</comment>
<dbReference type="Proteomes" id="UP001337723">
    <property type="component" value="Chromosome"/>
</dbReference>
<dbReference type="NCBIfam" id="TIGR00720">
    <property type="entry name" value="sda_mono"/>
    <property type="match status" value="1"/>
</dbReference>
<feature type="domain" description="Serine dehydratase-like alpha subunit" evidence="12">
    <location>
        <begin position="207"/>
        <end position="471"/>
    </location>
</feature>
<evidence type="ECO:0000256" key="7">
    <source>
        <dbReference type="ARBA" id="ARBA00023004"/>
    </source>
</evidence>
<evidence type="ECO:0000313" key="15">
    <source>
        <dbReference type="Proteomes" id="UP001337723"/>
    </source>
</evidence>
<keyword evidence="4 11" id="KW-0312">Gluconeogenesis</keyword>
<dbReference type="InterPro" id="IPR051318">
    <property type="entry name" value="Fe-S_L-Ser"/>
</dbReference>
<feature type="domain" description="Serine dehydratase beta chain" evidence="13">
    <location>
        <begin position="10"/>
        <end position="167"/>
    </location>
</feature>
<dbReference type="InterPro" id="IPR029009">
    <property type="entry name" value="ASB_dom_sf"/>
</dbReference>
<dbReference type="Gene3D" id="3.30.1330.90">
    <property type="entry name" value="D-3-phosphoglycerate dehydrogenase, domain 3"/>
    <property type="match status" value="1"/>
</dbReference>
<keyword evidence="5 11" id="KW-0004">4Fe-4S</keyword>
<comment type="similarity">
    <text evidence="3 11">Belongs to the iron-sulfur dependent L-serine dehydratase family.</text>
</comment>
<dbReference type="GO" id="GO:0003941">
    <property type="term" value="F:L-serine ammonia-lyase activity"/>
    <property type="evidence" value="ECO:0007669"/>
    <property type="project" value="UniProtKB-UniRule"/>
</dbReference>
<gene>
    <name evidence="14" type="primary">sda</name>
    <name evidence="14" type="ORF">MACH21_01580</name>
</gene>
<evidence type="ECO:0000256" key="5">
    <source>
        <dbReference type="ARBA" id="ARBA00022485"/>
    </source>
</evidence>
<dbReference type="AlphaFoldDB" id="A0AA48HQ54"/>
<evidence type="ECO:0000256" key="6">
    <source>
        <dbReference type="ARBA" id="ARBA00022723"/>
    </source>
</evidence>
<dbReference type="EC" id="4.3.1.17" evidence="11"/>
<dbReference type="PANTHER" id="PTHR30182">
    <property type="entry name" value="L-SERINE DEHYDRATASE"/>
    <property type="match status" value="1"/>
</dbReference>
<protein>
    <recommendedName>
        <fullName evidence="11">L-serine dehydratase</fullName>
        <ecNumber evidence="11">4.3.1.17</ecNumber>
    </recommendedName>
</protein>
<accession>A0AA48HQ54</accession>
<dbReference type="Pfam" id="PF03313">
    <property type="entry name" value="SDH_alpha"/>
    <property type="match status" value="1"/>
</dbReference>
<evidence type="ECO:0000256" key="2">
    <source>
        <dbReference type="ARBA" id="ARBA00004742"/>
    </source>
</evidence>
<evidence type="ECO:0000256" key="4">
    <source>
        <dbReference type="ARBA" id="ARBA00022432"/>
    </source>
</evidence>
<keyword evidence="8 11" id="KW-0411">Iron-sulfur</keyword>
<comment type="catalytic activity">
    <reaction evidence="10 11">
        <text>L-serine = pyruvate + NH4(+)</text>
        <dbReference type="Rhea" id="RHEA:19169"/>
        <dbReference type="ChEBI" id="CHEBI:15361"/>
        <dbReference type="ChEBI" id="CHEBI:28938"/>
        <dbReference type="ChEBI" id="CHEBI:33384"/>
        <dbReference type="EC" id="4.3.1.17"/>
    </reaction>
</comment>
<dbReference type="InterPro" id="IPR005131">
    <property type="entry name" value="Ser_deHydtase_bsu"/>
</dbReference>
<evidence type="ECO:0000256" key="8">
    <source>
        <dbReference type="ARBA" id="ARBA00023014"/>
    </source>
</evidence>
<dbReference type="SUPFAM" id="SSF143548">
    <property type="entry name" value="Serine metabolism enzymes domain"/>
    <property type="match status" value="1"/>
</dbReference>
<dbReference type="InterPro" id="IPR005130">
    <property type="entry name" value="Ser_deHydtase-like_asu"/>
</dbReference>
<dbReference type="InterPro" id="IPR004644">
    <property type="entry name" value="Fe-S_L-Ser_mono"/>
</dbReference>
<keyword evidence="6 11" id="KW-0479">Metal-binding</keyword>
<dbReference type="EMBL" id="AP027266">
    <property type="protein sequence ID" value="BDW83981.1"/>
    <property type="molecule type" value="Genomic_DNA"/>
</dbReference>